<dbReference type="AlphaFoldDB" id="A0A3M7G8M3"/>
<evidence type="ECO:0008006" key="3">
    <source>
        <dbReference type="Google" id="ProtNLM"/>
    </source>
</evidence>
<gene>
    <name evidence="1" type="ORF">D0864_04758</name>
</gene>
<reference evidence="1 2" key="1">
    <citation type="journal article" date="2018" name="BMC Genomics">
        <title>Genomic evidence for intraspecific hybridization in a clonal and extremely halotolerant yeast.</title>
        <authorList>
            <person name="Gostincar C."/>
            <person name="Stajich J.E."/>
            <person name="Zupancic J."/>
            <person name="Zalar P."/>
            <person name="Gunde-Cimerman N."/>
        </authorList>
    </citation>
    <scope>NUCLEOTIDE SEQUENCE [LARGE SCALE GENOMIC DNA]</scope>
    <source>
        <strain evidence="1 2">EXF-10513</strain>
    </source>
</reference>
<name>A0A3M7G8M3_HORWE</name>
<accession>A0A3M7G8M3</accession>
<sequence length="437" mass="49589">MYILDKLFYVGTLVSHLADASTTLFNGAQRFLFDDAPADCLAAFSQPLVCDDEVQLLGYDFDSLELTGTMLDALCTEECARSLLSLKDTISSACGEYDTPFNGAYISAVEVVDLFAYKYNMSCLVDARGEFCLIVEQHWDVDSLDRNGHATWPTHTEKIYPDFSEGDYNGSPAEDVDGTLIDLSDDPIMWPEWISQLQLEESGEDYFLEPISPDWRGHGHDVPLEYDEYPLEIQCSECFLAQYRYGIESKWGEVYDEVSDQVWTNIRRNCDLHWQLEPANNRSTWLSSFEPIHWTYRVSCDRMIEFQSEQATTVYDLAAVNKVPSAALLHLNVIGVNNVESGSYCAPLPCEIAIIDSRTGANNFVDSLGDITYTQFWSWNDYMEPNNLLPVLQEVHTDLPHFLKPCIRCGFKQPPLFPTPQTAVRSVSRWGVESHVQ</sequence>
<proteinExistence type="predicted"/>
<dbReference type="VEuPathDB" id="FungiDB:BTJ68_12185"/>
<evidence type="ECO:0000313" key="1">
    <source>
        <dbReference type="EMBL" id="RMY97485.1"/>
    </source>
</evidence>
<dbReference type="EMBL" id="QWIO01000419">
    <property type="protein sequence ID" value="RMY97485.1"/>
    <property type="molecule type" value="Genomic_DNA"/>
</dbReference>
<protein>
    <recommendedName>
        <fullName evidence="3">LysM domain-containing protein</fullName>
    </recommendedName>
</protein>
<organism evidence="1 2">
    <name type="scientific">Hortaea werneckii</name>
    <name type="common">Black yeast</name>
    <name type="synonym">Cladosporium werneckii</name>
    <dbReference type="NCBI Taxonomy" id="91943"/>
    <lineage>
        <taxon>Eukaryota</taxon>
        <taxon>Fungi</taxon>
        <taxon>Dikarya</taxon>
        <taxon>Ascomycota</taxon>
        <taxon>Pezizomycotina</taxon>
        <taxon>Dothideomycetes</taxon>
        <taxon>Dothideomycetidae</taxon>
        <taxon>Mycosphaerellales</taxon>
        <taxon>Teratosphaeriaceae</taxon>
        <taxon>Hortaea</taxon>
    </lineage>
</organism>
<dbReference type="Proteomes" id="UP000269539">
    <property type="component" value="Unassembled WGS sequence"/>
</dbReference>
<evidence type="ECO:0000313" key="2">
    <source>
        <dbReference type="Proteomes" id="UP000269539"/>
    </source>
</evidence>
<comment type="caution">
    <text evidence="1">The sequence shown here is derived from an EMBL/GenBank/DDBJ whole genome shotgun (WGS) entry which is preliminary data.</text>
</comment>